<name>A0A0G4L5Y2_VERLO</name>
<feature type="region of interest" description="Disordered" evidence="5">
    <location>
        <begin position="1"/>
        <end position="45"/>
    </location>
</feature>
<reference evidence="7" key="1">
    <citation type="submission" date="2015-05" db="EMBL/GenBank/DDBJ databases">
        <authorList>
            <person name="Fogelqvist Johan"/>
        </authorList>
    </citation>
    <scope>NUCLEOTIDE SEQUENCE [LARGE SCALE GENOMIC DNA]</scope>
</reference>
<organism evidence="6 7">
    <name type="scientific">Verticillium longisporum</name>
    <name type="common">Verticillium dahliae var. longisporum</name>
    <dbReference type="NCBI Taxonomy" id="100787"/>
    <lineage>
        <taxon>Eukaryota</taxon>
        <taxon>Fungi</taxon>
        <taxon>Dikarya</taxon>
        <taxon>Ascomycota</taxon>
        <taxon>Pezizomycotina</taxon>
        <taxon>Sordariomycetes</taxon>
        <taxon>Hypocreomycetidae</taxon>
        <taxon>Glomerellales</taxon>
        <taxon>Plectosphaerellaceae</taxon>
        <taxon>Verticillium</taxon>
    </lineage>
</organism>
<feature type="region of interest" description="Disordered" evidence="5">
    <location>
        <begin position="710"/>
        <end position="730"/>
    </location>
</feature>
<evidence type="ECO:0000256" key="3">
    <source>
        <dbReference type="ARBA" id="ARBA00023136"/>
    </source>
</evidence>
<feature type="region of interest" description="Disordered" evidence="5">
    <location>
        <begin position="1125"/>
        <end position="1195"/>
    </location>
</feature>
<dbReference type="Proteomes" id="UP000045706">
    <property type="component" value="Unassembled WGS sequence"/>
</dbReference>
<feature type="region of interest" description="Disordered" evidence="5">
    <location>
        <begin position="645"/>
        <end position="682"/>
    </location>
</feature>
<feature type="compositionally biased region" description="Low complexity" evidence="5">
    <location>
        <begin position="16"/>
        <end position="39"/>
    </location>
</feature>
<evidence type="ECO:0000313" key="7">
    <source>
        <dbReference type="Proteomes" id="UP000045706"/>
    </source>
</evidence>
<proteinExistence type="inferred from homology"/>
<evidence type="ECO:0000256" key="1">
    <source>
        <dbReference type="ARBA" id="ARBA00022692"/>
    </source>
</evidence>
<dbReference type="AlphaFoldDB" id="A0A0G4L5Y2"/>
<gene>
    <name evidence="4" type="primary">AIM11</name>
    <name evidence="6" type="ORF">BN1723_002333</name>
</gene>
<dbReference type="PANTHER" id="PTHR39136:SF1">
    <property type="entry name" value="ALTERED INHERITANCE OF MITOCHONDRIA PROTEIN 11"/>
    <property type="match status" value="1"/>
</dbReference>
<feature type="non-terminal residue" evidence="6">
    <location>
        <position position="1"/>
    </location>
</feature>
<feature type="compositionally biased region" description="Polar residues" evidence="5">
    <location>
        <begin position="648"/>
        <end position="657"/>
    </location>
</feature>
<dbReference type="EMBL" id="CVQI01007779">
    <property type="protein sequence ID" value="CRK17165.1"/>
    <property type="molecule type" value="Genomic_DNA"/>
</dbReference>
<evidence type="ECO:0000256" key="5">
    <source>
        <dbReference type="SAM" id="MobiDB-lite"/>
    </source>
</evidence>
<comment type="subcellular location">
    <subcellularLocation>
        <location evidence="4">Membrane</location>
        <topology evidence="4">Multi-pass membrane protein</topology>
    </subcellularLocation>
</comment>
<keyword evidence="2" id="KW-1133">Transmembrane helix</keyword>
<sequence length="1195" mass="127868">VSDARCRPPVAMANDSGPTATPSSSTSSSSSLSPSTTPSVARPSPVHVHIDNGPFSPRGLKQLGLFFAGASFLVCSTLITKRAVTRKKLAAFPKFYQPSHAAAGKQENPEGSLIALEALNLATLNVFSFAVMATGGVAWAFDVSSVDDLREKARRTIRGEAGKTDEAAERDLVSPGPYSLSFTVMNTLHGILAHEGQSPDGIVFHRGDQVTIFDDGRNDSCNNEVHVLNHQTNQAIVVPVSAVCWVPTHSESRPAGVTLFTIYGRRITHHQPGDPMPSLANRAIKVLLGSGHQVTHTIVTEDDISTWAQRLEEPERQAFFTYQWNSLLSDWPARDMNDLLSAWPCPDSDGLSEAGLSMGTTNSCISSPTTPAWSIDQIGGPRRDSAVDVGCSSHNKDAQDPMCFPGDEYSRGLNPYLVSSEPGSPTRYDAIPLPTFAEQQSVNKHAAQAVSVTTHPTATMGGRPSAGFMASSYLGTSGGQMGYTAANNKSIPVVCQSAATDFQVNYMYLPSSDDSEHTGINHPQQRYEAANNDASWSQQAATEWPSYQSAEVYQAVQSSDQSTMPPPVNQETVPRAHMTPMPLPALSENGHYMTTSHYEPVPIQRFDDRRAETFGAYSMASNTPAFHRTQERQTVGLTAPPQPPNATVWAQQQTSRPGNGRTPVPQAAPVNFRRSPSQQSSAPAFRPELIVDFFTRQTQPHIDVLDVRQREQQDEVLSPEQSASPSVSESLEVIRTATAETLRVLGTLRPGSMPSFNLTEQRLRGEVEKIIASVQSIRQTALAGNGLPQQDRRTLNQQVQSLAGYIEYLGEVFPDMVEPAKASEPASSATQTQPSAPSSSSAQRPSTAAPQTAHPANSMAINREHQRLLRQLAEDVVPSHPRMMNPNVAPAPSAPQPVVMMPGQDMMPASSGGPSPIDLHQPNWADASVPTIVDPAMSAAYPALAEDVVPSHPRMMNPNVAPAPSAPQPVVMMPGQDMMPALSGGPSPIDFHQPNWADASVPTIVDPAMSAGYPAVQSISAHSSPYLGPAADPNPRGHYLLPGSVAMATTASAPGIVSTTSAPSPLRPSPRGRLPVVLSPMPMPSISAHSSPYLGPAADPNPRGHYLLPGSVAMATTASAPGIVSTTSAPSPLRPSPRGRLPLVLSPMPMPVASFDRRSSLPGRRVAQPPRERERYRATPYPQSYRGTSDRKGSM</sequence>
<comment type="similarity">
    <text evidence="4">Belongs to the AIM11 family.</text>
</comment>
<keyword evidence="1" id="KW-0812">Transmembrane</keyword>
<protein>
    <recommendedName>
        <fullName evidence="4">Altered inheritance of mitochondria protein 11</fullName>
    </recommendedName>
</protein>
<dbReference type="GO" id="GO:0005739">
    <property type="term" value="C:mitochondrion"/>
    <property type="evidence" value="ECO:0007669"/>
    <property type="project" value="TreeGrafter"/>
</dbReference>
<keyword evidence="3" id="KW-0472">Membrane</keyword>
<accession>A0A0G4L5Y2</accession>
<dbReference type="PANTHER" id="PTHR39136">
    <property type="entry name" value="ALTERED INHERITANCE OF MITOCHONDRIA PROTEIN 11"/>
    <property type="match status" value="1"/>
</dbReference>
<feature type="compositionally biased region" description="Polar residues" evidence="5">
    <location>
        <begin position="719"/>
        <end position="729"/>
    </location>
</feature>
<evidence type="ECO:0000256" key="2">
    <source>
        <dbReference type="ARBA" id="ARBA00022989"/>
    </source>
</evidence>
<feature type="region of interest" description="Disordered" evidence="5">
    <location>
        <begin position="821"/>
        <end position="856"/>
    </location>
</feature>
<feature type="compositionally biased region" description="Low complexity" evidence="5">
    <location>
        <begin position="1136"/>
        <end position="1147"/>
    </location>
</feature>
<evidence type="ECO:0000256" key="4">
    <source>
        <dbReference type="RuleBase" id="RU367098"/>
    </source>
</evidence>
<dbReference type="InterPro" id="IPR038814">
    <property type="entry name" value="AIM11"/>
</dbReference>
<feature type="compositionally biased region" description="Low complexity" evidence="5">
    <location>
        <begin position="821"/>
        <end position="851"/>
    </location>
</feature>
<evidence type="ECO:0000313" key="6">
    <source>
        <dbReference type="EMBL" id="CRK17165.1"/>
    </source>
</evidence>
<dbReference type="GO" id="GO:0016020">
    <property type="term" value="C:membrane"/>
    <property type="evidence" value="ECO:0007669"/>
    <property type="project" value="UniProtKB-SubCell"/>
</dbReference>